<comment type="caution">
    <text evidence="3">The sequence shown here is derived from an EMBL/GenBank/DDBJ whole genome shotgun (WGS) entry which is preliminary data.</text>
</comment>
<sequence>MVKDAEKYAAEDKKRKEEVEIRNQADTLCYATEKSLK</sequence>
<dbReference type="GO" id="GO:0140662">
    <property type="term" value="F:ATP-dependent protein folding chaperone"/>
    <property type="evidence" value="ECO:0007669"/>
    <property type="project" value="InterPro"/>
</dbReference>
<protein>
    <submittedName>
        <fullName evidence="3">Uncharacterized protein</fullName>
    </submittedName>
</protein>
<dbReference type="InterPro" id="IPR013126">
    <property type="entry name" value="Hsp_70_fam"/>
</dbReference>
<evidence type="ECO:0000313" key="3">
    <source>
        <dbReference type="EMBL" id="GAG46227.1"/>
    </source>
</evidence>
<evidence type="ECO:0000256" key="2">
    <source>
        <dbReference type="ARBA" id="ARBA00022840"/>
    </source>
</evidence>
<dbReference type="InterPro" id="IPR029048">
    <property type="entry name" value="HSP70_C_sf"/>
</dbReference>
<reference evidence="3" key="1">
    <citation type="journal article" date="2014" name="Front. Microbiol.">
        <title>High frequency of phylogenetically diverse reductive dehalogenase-homologous genes in deep subseafloor sedimentary metagenomes.</title>
        <authorList>
            <person name="Kawai M."/>
            <person name="Futagami T."/>
            <person name="Toyoda A."/>
            <person name="Takaki Y."/>
            <person name="Nishi S."/>
            <person name="Hori S."/>
            <person name="Arai W."/>
            <person name="Tsubouchi T."/>
            <person name="Morono Y."/>
            <person name="Uchiyama I."/>
            <person name="Ito T."/>
            <person name="Fujiyama A."/>
            <person name="Inagaki F."/>
            <person name="Takami H."/>
        </authorList>
    </citation>
    <scope>NUCLEOTIDE SEQUENCE</scope>
    <source>
        <strain evidence="3">Expedition CK06-06</strain>
    </source>
</reference>
<dbReference type="GO" id="GO:0005524">
    <property type="term" value="F:ATP binding"/>
    <property type="evidence" value="ECO:0007669"/>
    <property type="project" value="UniProtKB-KW"/>
</dbReference>
<dbReference type="Gene3D" id="1.20.1270.10">
    <property type="match status" value="1"/>
</dbReference>
<dbReference type="EMBL" id="BARS01059557">
    <property type="protein sequence ID" value="GAG46227.1"/>
    <property type="molecule type" value="Genomic_DNA"/>
</dbReference>
<proteinExistence type="predicted"/>
<evidence type="ECO:0000256" key="1">
    <source>
        <dbReference type="ARBA" id="ARBA00022741"/>
    </source>
</evidence>
<dbReference type="AlphaFoldDB" id="X0YG75"/>
<accession>X0YG75</accession>
<keyword evidence="1" id="KW-0547">Nucleotide-binding</keyword>
<feature type="non-terminal residue" evidence="3">
    <location>
        <position position="37"/>
    </location>
</feature>
<name>X0YG75_9ZZZZ</name>
<dbReference type="SUPFAM" id="SSF100934">
    <property type="entry name" value="Heat shock protein 70kD (HSP70), C-terminal subdomain"/>
    <property type="match status" value="1"/>
</dbReference>
<organism evidence="3">
    <name type="scientific">marine sediment metagenome</name>
    <dbReference type="NCBI Taxonomy" id="412755"/>
    <lineage>
        <taxon>unclassified sequences</taxon>
        <taxon>metagenomes</taxon>
        <taxon>ecological metagenomes</taxon>
    </lineage>
</organism>
<keyword evidence="2" id="KW-0067">ATP-binding</keyword>
<dbReference type="Pfam" id="PF00012">
    <property type="entry name" value="HSP70"/>
    <property type="match status" value="1"/>
</dbReference>
<gene>
    <name evidence="3" type="ORF">S01H1_86180</name>
</gene>